<evidence type="ECO:0000259" key="12">
    <source>
        <dbReference type="Pfam" id="PF24419"/>
    </source>
</evidence>
<feature type="domain" description="NOL9 C-terminal" evidence="13">
    <location>
        <begin position="678"/>
        <end position="779"/>
    </location>
</feature>
<name>A0AAJ7N924_9HYME</name>
<dbReference type="PANTHER" id="PTHR12755:SF3">
    <property type="entry name" value="POLYNUCLEOTIDE 5'-HYDROXYL-KINASE NOL9"/>
    <property type="match status" value="1"/>
</dbReference>
<evidence type="ECO:0000256" key="2">
    <source>
        <dbReference type="ARBA" id="ARBA00011003"/>
    </source>
</evidence>
<keyword evidence="14" id="KW-1185">Reference proteome</keyword>
<feature type="compositionally biased region" description="Low complexity" evidence="10">
    <location>
        <begin position="52"/>
        <end position="64"/>
    </location>
</feature>
<evidence type="ECO:0000313" key="15">
    <source>
        <dbReference type="RefSeq" id="XP_017883799.1"/>
    </source>
</evidence>
<feature type="domain" description="Clp1 P-loop" evidence="11">
    <location>
        <begin position="446"/>
        <end position="612"/>
    </location>
</feature>
<evidence type="ECO:0000259" key="11">
    <source>
        <dbReference type="Pfam" id="PF16575"/>
    </source>
</evidence>
<dbReference type="GO" id="GO:0005524">
    <property type="term" value="F:ATP binding"/>
    <property type="evidence" value="ECO:0007669"/>
    <property type="project" value="UniProtKB-KW"/>
</dbReference>
<evidence type="ECO:0000256" key="8">
    <source>
        <dbReference type="ARBA" id="ARBA00023242"/>
    </source>
</evidence>
<dbReference type="AlphaFoldDB" id="A0AAJ7N924"/>
<feature type="compositionally biased region" description="Polar residues" evidence="10">
    <location>
        <begin position="188"/>
        <end position="208"/>
    </location>
</feature>
<dbReference type="InterPro" id="IPR045116">
    <property type="entry name" value="Clp1/Grc3"/>
</dbReference>
<feature type="region of interest" description="Disordered" evidence="10">
    <location>
        <begin position="15"/>
        <end position="64"/>
    </location>
</feature>
<dbReference type="GO" id="GO:0051731">
    <property type="term" value="F:polynucleotide 5'-hydroxyl-kinase activity"/>
    <property type="evidence" value="ECO:0007669"/>
    <property type="project" value="InterPro"/>
</dbReference>
<evidence type="ECO:0000256" key="6">
    <source>
        <dbReference type="ARBA" id="ARBA00022777"/>
    </source>
</evidence>
<comment type="subcellular location">
    <subcellularLocation>
        <location evidence="1">Nucleus</location>
        <location evidence="1">Nucleolus</location>
    </subcellularLocation>
</comment>
<feature type="domain" description="NOL9 N-terminal" evidence="12">
    <location>
        <begin position="242"/>
        <end position="407"/>
    </location>
</feature>
<evidence type="ECO:0000256" key="4">
    <source>
        <dbReference type="ARBA" id="ARBA00022679"/>
    </source>
</evidence>
<dbReference type="Proteomes" id="UP000694925">
    <property type="component" value="Unplaced"/>
</dbReference>
<gene>
    <name evidence="15" type="primary">LOC108627202</name>
</gene>
<dbReference type="GO" id="GO:0005730">
    <property type="term" value="C:nucleolus"/>
    <property type="evidence" value="ECO:0007669"/>
    <property type="project" value="UniProtKB-SubCell"/>
</dbReference>
<keyword evidence="3" id="KW-0698">rRNA processing</keyword>
<dbReference type="InterPro" id="IPR027417">
    <property type="entry name" value="P-loop_NTPase"/>
</dbReference>
<reference evidence="15" key="1">
    <citation type="submission" date="2025-08" db="UniProtKB">
        <authorList>
            <consortium name="RefSeq"/>
        </authorList>
    </citation>
    <scope>IDENTIFICATION</scope>
    <source>
        <tissue evidence="15">Whole body</tissue>
    </source>
</reference>
<organism evidence="14 15">
    <name type="scientific">Ceratina calcarata</name>
    <dbReference type="NCBI Taxonomy" id="156304"/>
    <lineage>
        <taxon>Eukaryota</taxon>
        <taxon>Metazoa</taxon>
        <taxon>Ecdysozoa</taxon>
        <taxon>Arthropoda</taxon>
        <taxon>Hexapoda</taxon>
        <taxon>Insecta</taxon>
        <taxon>Pterygota</taxon>
        <taxon>Neoptera</taxon>
        <taxon>Endopterygota</taxon>
        <taxon>Hymenoptera</taxon>
        <taxon>Apocrita</taxon>
        <taxon>Aculeata</taxon>
        <taxon>Apoidea</taxon>
        <taxon>Anthophila</taxon>
        <taxon>Apidae</taxon>
        <taxon>Ceratina</taxon>
        <taxon>Zadontomerus</taxon>
    </lineage>
</organism>
<keyword evidence="5" id="KW-0547">Nucleotide-binding</keyword>
<evidence type="ECO:0000256" key="5">
    <source>
        <dbReference type="ARBA" id="ARBA00022741"/>
    </source>
</evidence>
<feature type="region of interest" description="Disordered" evidence="10">
    <location>
        <begin position="149"/>
        <end position="212"/>
    </location>
</feature>
<evidence type="ECO:0000256" key="1">
    <source>
        <dbReference type="ARBA" id="ARBA00004604"/>
    </source>
</evidence>
<protein>
    <recommendedName>
        <fullName evidence="9">Polynucleotide 5'-hydroxyl-kinase NOL9</fullName>
    </recommendedName>
</protein>
<dbReference type="RefSeq" id="XP_017883799.1">
    <property type="nucleotide sequence ID" value="XM_018028310.2"/>
</dbReference>
<proteinExistence type="inferred from homology"/>
<feature type="compositionally biased region" description="Basic residues" evidence="10">
    <location>
        <begin position="37"/>
        <end position="46"/>
    </location>
</feature>
<keyword evidence="4" id="KW-0808">Transferase</keyword>
<evidence type="ECO:0000256" key="9">
    <source>
        <dbReference type="ARBA" id="ARBA00071212"/>
    </source>
</evidence>
<feature type="compositionally biased region" description="Polar residues" evidence="10">
    <location>
        <begin position="23"/>
        <end position="34"/>
    </location>
</feature>
<dbReference type="InterPro" id="IPR057570">
    <property type="entry name" value="NOL9_C"/>
</dbReference>
<dbReference type="InterPro" id="IPR057573">
    <property type="entry name" value="NOL9_N"/>
</dbReference>
<comment type="similarity">
    <text evidence="2">Belongs to the Clp1 family. NOL9/GRC3 subfamily.</text>
</comment>
<keyword evidence="7" id="KW-0067">ATP-binding</keyword>
<dbReference type="Pfam" id="PF16575">
    <property type="entry name" value="CLP1_P"/>
    <property type="match status" value="1"/>
</dbReference>
<dbReference type="Pfam" id="PF24419">
    <property type="entry name" value="Cupin_NOL9"/>
    <property type="match status" value="1"/>
</dbReference>
<evidence type="ECO:0000256" key="3">
    <source>
        <dbReference type="ARBA" id="ARBA00022552"/>
    </source>
</evidence>
<evidence type="ECO:0000259" key="13">
    <source>
        <dbReference type="Pfam" id="PF25467"/>
    </source>
</evidence>
<sequence length="826" mass="93375">MEKGNGYLDFWIMNRTPGKSVRDSSPSQEQSLEQRNLKQRKRKCNGKKNEKSQNSIISSSESDNDNNFVETLLAKNRDGKLYNDVPKQENIGSPVVVEAFDNLSLLNIPEPLKQSQQVQVRNDVPDNNPTYMDIEKEQACIIVTESLNPSHESCNPENENRQDHTRPPLENNHTPQKNKKQVKNDVVESTTSPIAGPSSSKTNGSCNTPEKYDTDDYVAANFNVEDGNGNEVEMSDKNINTYSVRFYCLRNKVVAVMSEKARFCFTGKLVVRVIYGAVEAYGCVITTESGPVEIYSPRGYSNVSIETSENHVNDQVPNIEHAESNVWMFLTREGVDRNERHKLADEIERLTPAMTVVLLSNLENGLTRFLDAFYQFRLFPKVKKEKMISHFWTDLRRAELMLQSNLYTSNYNCKELIIDPRISGEVSEKMLNRWRSNKWSCTVIVGGKSVGKSTTTRYLINRLLPVSKKVVLLDVDPGQTECTPYGCLSCSLIEKPLMGPNFTHLKKPVFQLYIGEVNVSRCITRYIEGVKMLIDKISNSPILSRLPIVVNTMGFSQGIGWDLALTIIKFTRPSFVVQIMSGKPKNNYIGYFSKEVVNRQKLPWTANVIHLSELSCNHELFVVRSYAEQKATSGYETWNMEPYQQRELVMISYLSEIVQNSAKSTSRCDALSLSINNVVPYVTSFKSLYISIPSAFVPSSHVLNVVNGNIVALCGIDINDSCLTESQAISGPRVLNRPPLCNCYGFGIVRGVDMVQEEIFINTPLPAATMQYVNCLMGCIPVPINLLTLNQQTNIPYIGGNDILPMSREHRRGYFRMRYQRDENNA</sequence>
<accession>A0AAJ7N924</accession>
<keyword evidence="6" id="KW-0418">Kinase</keyword>
<keyword evidence="8" id="KW-0539">Nucleus</keyword>
<dbReference type="GeneID" id="108627202"/>
<evidence type="ECO:0000256" key="10">
    <source>
        <dbReference type="SAM" id="MobiDB-lite"/>
    </source>
</evidence>
<dbReference type="GO" id="GO:0000448">
    <property type="term" value="P:cleavage in ITS2 between 5.8S rRNA and LSU-rRNA of tricistronic rRNA transcript (SSU-rRNA, 5.8S rRNA, LSU-rRNA)"/>
    <property type="evidence" value="ECO:0007669"/>
    <property type="project" value="TreeGrafter"/>
</dbReference>
<dbReference type="KEGG" id="ccal:108627202"/>
<evidence type="ECO:0000256" key="7">
    <source>
        <dbReference type="ARBA" id="ARBA00022840"/>
    </source>
</evidence>
<dbReference type="PANTHER" id="PTHR12755">
    <property type="entry name" value="CLEAVAGE/POLYADENYLATION FACTOR IA SUBUNIT CLP1P"/>
    <property type="match status" value="1"/>
</dbReference>
<evidence type="ECO:0000313" key="14">
    <source>
        <dbReference type="Proteomes" id="UP000694925"/>
    </source>
</evidence>
<dbReference type="Pfam" id="PF25467">
    <property type="entry name" value="NOL9_C"/>
    <property type="match status" value="1"/>
</dbReference>
<dbReference type="InterPro" id="IPR032319">
    <property type="entry name" value="CLP1_P"/>
</dbReference>
<feature type="compositionally biased region" description="Basic and acidic residues" evidence="10">
    <location>
        <begin position="158"/>
        <end position="167"/>
    </location>
</feature>
<dbReference type="SUPFAM" id="SSF52540">
    <property type="entry name" value="P-loop containing nucleoside triphosphate hydrolases"/>
    <property type="match status" value="1"/>
</dbReference>
<dbReference type="Gene3D" id="3.40.50.300">
    <property type="entry name" value="P-loop containing nucleotide triphosphate hydrolases"/>
    <property type="match status" value="1"/>
</dbReference>